<dbReference type="EMBL" id="KQ977171">
    <property type="protein sequence ID" value="KYN05186.1"/>
    <property type="molecule type" value="Genomic_DNA"/>
</dbReference>
<protein>
    <submittedName>
        <fullName evidence="1">Uncharacterized protein</fullName>
    </submittedName>
</protein>
<proteinExistence type="predicted"/>
<evidence type="ECO:0000313" key="2">
    <source>
        <dbReference type="Proteomes" id="UP000078542"/>
    </source>
</evidence>
<keyword evidence="2" id="KW-1185">Reference proteome</keyword>
<accession>A0A195CX02</accession>
<sequence>MEKNDNDNEESNAKREKLPFGSKENMITVLNDLFKYGHQNLPFSSVLGMSTDECRSNIDSAFKLTQTFLKDKPSVVGWLHSNLFKESEYNIPMALLFIALYEQQSLPQKKIECDFSEVYHFLYKMMTNQPAPQLSSNSATVLHRLLSELIEEVWPNKQLDLLRYLSQIHIYSRTPVRRTYSRKKLV</sequence>
<organism evidence="1 2">
    <name type="scientific">Cyphomyrmex costatus</name>
    <dbReference type="NCBI Taxonomy" id="456900"/>
    <lineage>
        <taxon>Eukaryota</taxon>
        <taxon>Metazoa</taxon>
        <taxon>Ecdysozoa</taxon>
        <taxon>Arthropoda</taxon>
        <taxon>Hexapoda</taxon>
        <taxon>Insecta</taxon>
        <taxon>Pterygota</taxon>
        <taxon>Neoptera</taxon>
        <taxon>Endopterygota</taxon>
        <taxon>Hymenoptera</taxon>
        <taxon>Apocrita</taxon>
        <taxon>Aculeata</taxon>
        <taxon>Formicoidea</taxon>
        <taxon>Formicidae</taxon>
        <taxon>Myrmicinae</taxon>
        <taxon>Cyphomyrmex</taxon>
    </lineage>
</organism>
<dbReference type="AlphaFoldDB" id="A0A195CX02"/>
<evidence type="ECO:0000313" key="1">
    <source>
        <dbReference type="EMBL" id="KYN05186.1"/>
    </source>
</evidence>
<reference evidence="1 2" key="1">
    <citation type="submission" date="2016-03" db="EMBL/GenBank/DDBJ databases">
        <title>Cyphomyrmex costatus WGS genome.</title>
        <authorList>
            <person name="Nygaard S."/>
            <person name="Hu H."/>
            <person name="Boomsma J."/>
            <person name="Zhang G."/>
        </authorList>
    </citation>
    <scope>NUCLEOTIDE SEQUENCE [LARGE SCALE GENOMIC DNA]</scope>
    <source>
        <strain evidence="1">MS0001</strain>
        <tissue evidence="1">Whole body</tissue>
    </source>
</reference>
<gene>
    <name evidence="1" type="ORF">ALC62_03987</name>
</gene>
<dbReference type="Proteomes" id="UP000078542">
    <property type="component" value="Unassembled WGS sequence"/>
</dbReference>
<name>A0A195CX02_9HYME</name>